<evidence type="ECO:0000256" key="3">
    <source>
        <dbReference type="ARBA" id="ARBA00022475"/>
    </source>
</evidence>
<evidence type="ECO:0000259" key="8">
    <source>
        <dbReference type="PROSITE" id="PS50928"/>
    </source>
</evidence>
<keyword evidence="6 7" id="KW-0472">Membrane</keyword>
<evidence type="ECO:0000256" key="5">
    <source>
        <dbReference type="ARBA" id="ARBA00022989"/>
    </source>
</evidence>
<name>A0ABV0EY10_9ENTE</name>
<feature type="domain" description="ABC transmembrane type-1" evidence="8">
    <location>
        <begin position="71"/>
        <end position="285"/>
    </location>
</feature>
<feature type="transmembrane region" description="Helical" evidence="7">
    <location>
        <begin position="266"/>
        <end position="285"/>
    </location>
</feature>
<dbReference type="SUPFAM" id="SSF161098">
    <property type="entry name" value="MetI-like"/>
    <property type="match status" value="1"/>
</dbReference>
<feature type="transmembrane region" description="Helical" evidence="7">
    <location>
        <begin position="233"/>
        <end position="254"/>
    </location>
</feature>
<keyword evidence="3" id="KW-1003">Cell membrane</keyword>
<dbReference type="CDD" id="cd06261">
    <property type="entry name" value="TM_PBP2"/>
    <property type="match status" value="1"/>
</dbReference>
<evidence type="ECO:0000256" key="4">
    <source>
        <dbReference type="ARBA" id="ARBA00022692"/>
    </source>
</evidence>
<dbReference type="InterPro" id="IPR035906">
    <property type="entry name" value="MetI-like_sf"/>
</dbReference>
<dbReference type="Gene3D" id="1.10.3720.10">
    <property type="entry name" value="MetI-like"/>
    <property type="match status" value="1"/>
</dbReference>
<comment type="subcellular location">
    <subcellularLocation>
        <location evidence="1 7">Cell membrane</location>
        <topology evidence="1 7">Multi-pass membrane protein</topology>
    </subcellularLocation>
</comment>
<evidence type="ECO:0000256" key="2">
    <source>
        <dbReference type="ARBA" id="ARBA00022448"/>
    </source>
</evidence>
<proteinExistence type="inferred from homology"/>
<dbReference type="PANTHER" id="PTHR30193">
    <property type="entry name" value="ABC TRANSPORTER PERMEASE PROTEIN"/>
    <property type="match status" value="1"/>
</dbReference>
<feature type="transmembrane region" description="Helical" evidence="7">
    <location>
        <begin position="15"/>
        <end position="35"/>
    </location>
</feature>
<reference evidence="9" key="2">
    <citation type="submission" date="2024-02" db="EMBL/GenBank/DDBJ databases">
        <title>The Genome Sequence of Enterococcus diestrammenae JM9A.</title>
        <authorList>
            <person name="Earl A."/>
            <person name="Manson A."/>
            <person name="Gilmore M."/>
            <person name="Sanders J."/>
            <person name="Shea T."/>
            <person name="Howe W."/>
            <person name="Livny J."/>
            <person name="Cuomo C."/>
            <person name="Neafsey D."/>
            <person name="Birren B."/>
        </authorList>
    </citation>
    <scope>NUCLEOTIDE SEQUENCE</scope>
    <source>
        <strain evidence="9">JM9A</strain>
    </source>
</reference>
<dbReference type="PANTHER" id="PTHR30193:SF37">
    <property type="entry name" value="INNER MEMBRANE ABC TRANSPORTER PERMEASE PROTEIN YCJO"/>
    <property type="match status" value="1"/>
</dbReference>
<dbReference type="RefSeq" id="WP_161869039.1">
    <property type="nucleotide sequence ID" value="NZ_JAQFAM010000017.1"/>
</dbReference>
<keyword evidence="5 7" id="KW-1133">Transmembrane helix</keyword>
<comment type="caution">
    <text evidence="9">The sequence shown here is derived from an EMBL/GenBank/DDBJ whole genome shotgun (WGS) entry which is preliminary data.</text>
</comment>
<evidence type="ECO:0000313" key="10">
    <source>
        <dbReference type="Proteomes" id="UP001429357"/>
    </source>
</evidence>
<evidence type="ECO:0000256" key="1">
    <source>
        <dbReference type="ARBA" id="ARBA00004651"/>
    </source>
</evidence>
<evidence type="ECO:0000313" key="9">
    <source>
        <dbReference type="EMBL" id="MEO1780691.1"/>
    </source>
</evidence>
<keyword evidence="4 7" id="KW-0812">Transmembrane</keyword>
<gene>
    <name evidence="9" type="ORF">BAU18_000242</name>
</gene>
<comment type="similarity">
    <text evidence="7">Belongs to the binding-protein-dependent transport system permease family.</text>
</comment>
<sequence>MFKKNTYNPENQPKAWLFLLPSLVVIFVFSIYPLLRSLVMSFEKGSLINMRPAGVENYQKILQDPVFWRALKNTAVYAFLTVPVALVLGLGIAWIIFEKIKHKSFFETIFFMPYVTSTIAIGIVFRYFFNGDYGIINYGLSFFGIKGLDWLDSVDLSMPTLIIFGVWTSLAFNIIILLGGLRNIDEEHYKIAKMFGATDGEIFRRITLPQLVPTMTFLLTVNIIGAFKVYTQVYALFAGQAGIANSAVTAVYYIYDKFHIAGRPGVAMAATVVLFLVILLCTFIQRKIIKKVGE</sequence>
<evidence type="ECO:0000256" key="6">
    <source>
        <dbReference type="ARBA" id="ARBA00023136"/>
    </source>
</evidence>
<dbReference type="Proteomes" id="UP001429357">
    <property type="component" value="Unassembled WGS sequence"/>
</dbReference>
<dbReference type="InterPro" id="IPR000515">
    <property type="entry name" value="MetI-like"/>
</dbReference>
<reference evidence="9" key="1">
    <citation type="submission" date="2016-06" db="EMBL/GenBank/DDBJ databases">
        <authorList>
            <person name="Van Tyne D."/>
        </authorList>
    </citation>
    <scope>NUCLEOTIDE SEQUENCE</scope>
    <source>
        <strain evidence="9">JM9A</strain>
    </source>
</reference>
<dbReference type="InterPro" id="IPR051393">
    <property type="entry name" value="ABC_transporter_permease"/>
</dbReference>
<keyword evidence="2 7" id="KW-0813">Transport</keyword>
<accession>A0ABV0EY10</accession>
<evidence type="ECO:0000256" key="7">
    <source>
        <dbReference type="RuleBase" id="RU363032"/>
    </source>
</evidence>
<feature type="transmembrane region" description="Helical" evidence="7">
    <location>
        <begin position="109"/>
        <end position="129"/>
    </location>
</feature>
<keyword evidence="10" id="KW-1185">Reference proteome</keyword>
<feature type="transmembrane region" description="Helical" evidence="7">
    <location>
        <begin position="75"/>
        <end position="97"/>
    </location>
</feature>
<dbReference type="EMBL" id="MAEI02000001">
    <property type="protein sequence ID" value="MEO1780691.1"/>
    <property type="molecule type" value="Genomic_DNA"/>
</dbReference>
<protein>
    <submittedName>
        <fullName evidence="9">ABC transporter permease</fullName>
    </submittedName>
</protein>
<dbReference type="Pfam" id="PF00528">
    <property type="entry name" value="BPD_transp_1"/>
    <property type="match status" value="1"/>
</dbReference>
<dbReference type="PROSITE" id="PS50928">
    <property type="entry name" value="ABC_TM1"/>
    <property type="match status" value="1"/>
</dbReference>
<organism evidence="9 10">
    <name type="scientific">Enterococcus diestrammenae</name>
    <dbReference type="NCBI Taxonomy" id="1155073"/>
    <lineage>
        <taxon>Bacteria</taxon>
        <taxon>Bacillati</taxon>
        <taxon>Bacillota</taxon>
        <taxon>Bacilli</taxon>
        <taxon>Lactobacillales</taxon>
        <taxon>Enterococcaceae</taxon>
        <taxon>Enterococcus</taxon>
    </lineage>
</organism>
<feature type="transmembrane region" description="Helical" evidence="7">
    <location>
        <begin position="161"/>
        <end position="181"/>
    </location>
</feature>